<dbReference type="Pfam" id="PF00067">
    <property type="entry name" value="p450"/>
    <property type="match status" value="1"/>
</dbReference>
<dbReference type="AlphaFoldDB" id="A0A401KKQ8"/>
<evidence type="ECO:0000256" key="8">
    <source>
        <dbReference type="PIRSR" id="PIRSR602401-1"/>
    </source>
</evidence>
<keyword evidence="7 9" id="KW-0503">Monooxygenase</keyword>
<evidence type="ECO:0000256" key="10">
    <source>
        <dbReference type="SAM" id="Phobius"/>
    </source>
</evidence>
<keyword evidence="3 8" id="KW-0349">Heme</keyword>
<comment type="similarity">
    <text evidence="2 9">Belongs to the cytochrome P450 family.</text>
</comment>
<evidence type="ECO:0000256" key="2">
    <source>
        <dbReference type="ARBA" id="ARBA00010617"/>
    </source>
</evidence>
<evidence type="ECO:0000256" key="1">
    <source>
        <dbReference type="ARBA" id="ARBA00001971"/>
    </source>
</evidence>
<dbReference type="Gene3D" id="1.10.630.10">
    <property type="entry name" value="Cytochrome P450"/>
    <property type="match status" value="1"/>
</dbReference>
<evidence type="ECO:0000256" key="3">
    <source>
        <dbReference type="ARBA" id="ARBA00022617"/>
    </source>
</evidence>
<evidence type="ECO:0000256" key="6">
    <source>
        <dbReference type="ARBA" id="ARBA00023004"/>
    </source>
</evidence>
<comment type="caution">
    <text evidence="11">The sequence shown here is derived from an EMBL/GenBank/DDBJ whole genome shotgun (WGS) entry which is preliminary data.</text>
</comment>
<keyword evidence="10" id="KW-0472">Membrane</keyword>
<protein>
    <submittedName>
        <fullName evidence="11">Versicolorin B desaturase</fullName>
    </submittedName>
</protein>
<dbReference type="InterPro" id="IPR036396">
    <property type="entry name" value="Cyt_P450_sf"/>
</dbReference>
<dbReference type="EMBL" id="BDHI01000002">
    <property type="protein sequence ID" value="GCB19873.1"/>
    <property type="molecule type" value="Genomic_DNA"/>
</dbReference>
<dbReference type="PANTHER" id="PTHR24305">
    <property type="entry name" value="CYTOCHROME P450"/>
    <property type="match status" value="1"/>
</dbReference>
<dbReference type="GO" id="GO:0016705">
    <property type="term" value="F:oxidoreductase activity, acting on paired donors, with incorporation or reduction of molecular oxygen"/>
    <property type="evidence" value="ECO:0007669"/>
    <property type="project" value="InterPro"/>
</dbReference>
<name>A0A401KKQ8_ASPAW</name>
<dbReference type="GO" id="GO:0005506">
    <property type="term" value="F:iron ion binding"/>
    <property type="evidence" value="ECO:0007669"/>
    <property type="project" value="InterPro"/>
</dbReference>
<dbReference type="PRINTS" id="PR00385">
    <property type="entry name" value="P450"/>
</dbReference>
<evidence type="ECO:0000256" key="7">
    <source>
        <dbReference type="ARBA" id="ARBA00023033"/>
    </source>
</evidence>
<reference evidence="11 12" key="1">
    <citation type="submission" date="2016-09" db="EMBL/GenBank/DDBJ databases">
        <title>Aspergillus awamori IFM 58123T.</title>
        <authorList>
            <person name="Kusuya Y."/>
            <person name="Shimizu M."/>
            <person name="Takahashi H."/>
            <person name="Yaguchi T."/>
        </authorList>
    </citation>
    <scope>NUCLEOTIDE SEQUENCE [LARGE SCALE GENOMIC DNA]</scope>
    <source>
        <strain evidence="11 12">IFM 58123</strain>
    </source>
</reference>
<dbReference type="STRING" id="105351.A0A401KKQ8"/>
<gene>
    <name evidence="11" type="ORF">AAWM_02758</name>
</gene>
<dbReference type="PROSITE" id="PS00086">
    <property type="entry name" value="CYTOCHROME_P450"/>
    <property type="match status" value="1"/>
</dbReference>
<feature type="binding site" description="axial binding residue" evidence="8">
    <location>
        <position position="436"/>
    </location>
    <ligand>
        <name>heme</name>
        <dbReference type="ChEBI" id="CHEBI:30413"/>
    </ligand>
    <ligandPart>
        <name>Fe</name>
        <dbReference type="ChEBI" id="CHEBI:18248"/>
    </ligandPart>
</feature>
<keyword evidence="4 8" id="KW-0479">Metal-binding</keyword>
<comment type="cofactor">
    <cofactor evidence="1 8">
        <name>heme</name>
        <dbReference type="ChEBI" id="CHEBI:30413"/>
    </cofactor>
</comment>
<dbReference type="PANTHER" id="PTHR24305:SF210">
    <property type="entry name" value="CYTOCHROME P450 MONOOXYGENASE ASQL-RELATED"/>
    <property type="match status" value="1"/>
</dbReference>
<organism evidence="11 12">
    <name type="scientific">Aspergillus awamori</name>
    <name type="common">Black koji mold</name>
    <dbReference type="NCBI Taxonomy" id="105351"/>
    <lineage>
        <taxon>Eukaryota</taxon>
        <taxon>Fungi</taxon>
        <taxon>Dikarya</taxon>
        <taxon>Ascomycota</taxon>
        <taxon>Pezizomycotina</taxon>
        <taxon>Eurotiomycetes</taxon>
        <taxon>Eurotiomycetidae</taxon>
        <taxon>Eurotiales</taxon>
        <taxon>Aspergillaceae</taxon>
        <taxon>Aspergillus</taxon>
    </lineage>
</organism>
<keyword evidence="6 8" id="KW-0408">Iron</keyword>
<dbReference type="GO" id="GO:0004497">
    <property type="term" value="F:monooxygenase activity"/>
    <property type="evidence" value="ECO:0007669"/>
    <property type="project" value="UniProtKB-KW"/>
</dbReference>
<dbReference type="GO" id="GO:0020037">
    <property type="term" value="F:heme binding"/>
    <property type="evidence" value="ECO:0007669"/>
    <property type="project" value="InterPro"/>
</dbReference>
<dbReference type="InterPro" id="IPR017972">
    <property type="entry name" value="Cyt_P450_CS"/>
</dbReference>
<evidence type="ECO:0000313" key="12">
    <source>
        <dbReference type="Proteomes" id="UP000286921"/>
    </source>
</evidence>
<proteinExistence type="inferred from homology"/>
<evidence type="ECO:0000256" key="5">
    <source>
        <dbReference type="ARBA" id="ARBA00023002"/>
    </source>
</evidence>
<feature type="transmembrane region" description="Helical" evidence="10">
    <location>
        <begin position="6"/>
        <end position="28"/>
    </location>
</feature>
<dbReference type="SUPFAM" id="SSF48264">
    <property type="entry name" value="Cytochrome P450"/>
    <property type="match status" value="1"/>
</dbReference>
<keyword evidence="10" id="KW-0812">Transmembrane</keyword>
<dbReference type="PRINTS" id="PR00463">
    <property type="entry name" value="EP450I"/>
</dbReference>
<evidence type="ECO:0000256" key="4">
    <source>
        <dbReference type="ARBA" id="ARBA00022723"/>
    </source>
</evidence>
<sequence>MPEENVASILMATGIFLYLSVVTYNLFIHPLKEFPGPRMLAASRIPVTYASLKGIQTQWLHNLHLKYGPVLRVAPNELSFIDPQAWKDIYSSSPTEPQSMRRGSDFFRYLEDDDNRPSILAANKIDHPRIRRAYVPAFSRRALARQESILAKYGDALVESLSGIEGQITNIRNMFHYTLFDIVGHLQFGEELGVLRTGAHKSWVHSQHRLLRAATLLSALAEFSWINLLFRSTIPWMSKWLRKAYFKPSNDLIDRRLQLQSDEPDLIGLAFRNSRSLSLTEKDIRANAHIMMTGGAETTTALMTALTAYLLQHPECFARLKNDIRTAFHDKSQVSLESVSSLAYLDACIKEALRLYPPVPGALHRATPAGGAHIAGRWVAGNTRVYIPIFAATHSPTHFWNPDKFIPDRWLDGAEGPYQKDNKAAFHPFSTGPRGCIGQDMAYAMTKIVFCKFVTEFDCELAANESSPWLAGHRSWTTWEVPPLMVRVSRCKLAEKVSS</sequence>
<keyword evidence="12" id="KW-1185">Reference proteome</keyword>
<dbReference type="Proteomes" id="UP000286921">
    <property type="component" value="Unassembled WGS sequence"/>
</dbReference>
<keyword evidence="10" id="KW-1133">Transmembrane helix</keyword>
<keyword evidence="5 9" id="KW-0560">Oxidoreductase</keyword>
<evidence type="ECO:0000313" key="11">
    <source>
        <dbReference type="EMBL" id="GCB19873.1"/>
    </source>
</evidence>
<dbReference type="CDD" id="cd11058">
    <property type="entry name" value="CYP60B-like"/>
    <property type="match status" value="1"/>
</dbReference>
<dbReference type="InterPro" id="IPR001128">
    <property type="entry name" value="Cyt_P450"/>
</dbReference>
<dbReference type="InterPro" id="IPR002401">
    <property type="entry name" value="Cyt_P450_E_grp-I"/>
</dbReference>
<accession>A0A401KKQ8</accession>
<evidence type="ECO:0000256" key="9">
    <source>
        <dbReference type="RuleBase" id="RU000461"/>
    </source>
</evidence>
<dbReference type="InterPro" id="IPR050121">
    <property type="entry name" value="Cytochrome_P450_monoxygenase"/>
</dbReference>